<evidence type="ECO:0000313" key="3">
    <source>
        <dbReference type="EMBL" id="OAA65033.1"/>
    </source>
</evidence>
<feature type="compositionally biased region" description="Polar residues" evidence="1">
    <location>
        <begin position="73"/>
        <end position="90"/>
    </location>
</feature>
<protein>
    <recommendedName>
        <fullName evidence="5">Mcm2 3 5 family protein</fullName>
    </recommendedName>
</protein>
<keyword evidence="4" id="KW-1185">Reference proteome</keyword>
<proteinExistence type="predicted"/>
<dbReference type="Proteomes" id="UP000076744">
    <property type="component" value="Unassembled WGS sequence"/>
</dbReference>
<dbReference type="STRING" id="1081104.A0A167XJ32"/>
<sequence>MAHSQPPRSVSPDNEERTWLPEMTPMNFDGVGDGPHRMPSVSFSLGRSRSIRESDTYNWQNEATDLLLTSATGEASAPNDSTANQNNLSRHSSHHGNPLRLSHQDAEFEMVAAPVMARTGSIRSRSSVRASPGGMPSPDDTLVEGSSPPRASRWGLLWKFRSKGLHHRVGSKEALTTNMSPIAGAGGLAVAEDDDGDSDAAAASNRNGGHVSEACSSRKPIQSPKADLFTKFLIGMSLYSTTMSGVFIGIAFEHRRWGRLISSHSILSPSKATSLTAFLSKTIEMTFATAFMTVLGQALTRRAIANGPRGTTLAEISMRSWVIQPGALFWQSGRRQALFSILGILSVVAAVVTTFYTTASEATVAPKLKFGSWEDVVLSGYVRASYANPQYVHSSCQTMLRSEEANQEHATMSCTDVMISGESYRNLQAFMNVWADINTNGSSNARDVKDRPAGTATLNGTTTLYGTWIETENSNVTAHFEKTKRIINNVTLAMPHPGVAYAAMSSLNDIMQPRDLDGVGEYAVKAGVVSPAVNVLCINMKRDELAPLVYTEWPFANNTRTGLGEQQVGWENWTSGVPPAKNSHGDADYLNRTVVDDLFRWGPKYMRRPPVFRLFPADYNTVVNPIPLLSESDAIYIMGKSPSPDLKEYYAMCELRSWVSPRCSTQFNISGITGSKLVAHCEDPKDLNSYRHSFDVPPKWEEPSPDWKRQTQPQNLADQWRTASDLNGGERNSNPANSRILTQLILPRAELQPHLPSLAEALAVFASSTLVLGSVDSPFEHYWRWPAKGNILGAPGMAVPFNASMATQQYTSSSMYGWQSMFYAILVIMFILNCLCLVYIIIYRKPVTDFTDAHNLFVLALNSAPSDEIKGSCGGGPEGIDWVVPWRVGLNKANHYFIETNRKNWSDICDQRAKKDRSPAANFDRLSKSNPLL</sequence>
<feature type="transmembrane region" description="Helical" evidence="2">
    <location>
        <begin position="337"/>
        <end position="356"/>
    </location>
</feature>
<feature type="compositionally biased region" description="Basic and acidic residues" evidence="1">
    <location>
        <begin position="694"/>
        <end position="709"/>
    </location>
</feature>
<dbReference type="RefSeq" id="XP_018705005.1">
    <property type="nucleotide sequence ID" value="XM_018848049.1"/>
</dbReference>
<feature type="region of interest" description="Disordered" evidence="1">
    <location>
        <begin position="73"/>
        <end position="99"/>
    </location>
</feature>
<gene>
    <name evidence="3" type="ORF">ISF_04443</name>
</gene>
<keyword evidence="2" id="KW-0472">Membrane</keyword>
<reference evidence="3 4" key="1">
    <citation type="journal article" date="2016" name="Genome Biol. Evol.">
        <title>Divergent and convergent evolution of fungal pathogenicity.</title>
        <authorList>
            <person name="Shang Y."/>
            <person name="Xiao G."/>
            <person name="Zheng P."/>
            <person name="Cen K."/>
            <person name="Zhan S."/>
            <person name="Wang C."/>
        </authorList>
    </citation>
    <scope>NUCLEOTIDE SEQUENCE [LARGE SCALE GENOMIC DNA]</scope>
    <source>
        <strain evidence="3 4">ARSEF 2679</strain>
    </source>
</reference>
<feature type="region of interest" description="Disordered" evidence="1">
    <location>
        <begin position="120"/>
        <end position="148"/>
    </location>
</feature>
<organism evidence="3 4">
    <name type="scientific">Cordyceps fumosorosea (strain ARSEF 2679)</name>
    <name type="common">Isaria fumosorosea</name>
    <dbReference type="NCBI Taxonomy" id="1081104"/>
    <lineage>
        <taxon>Eukaryota</taxon>
        <taxon>Fungi</taxon>
        <taxon>Dikarya</taxon>
        <taxon>Ascomycota</taxon>
        <taxon>Pezizomycotina</taxon>
        <taxon>Sordariomycetes</taxon>
        <taxon>Hypocreomycetidae</taxon>
        <taxon>Hypocreales</taxon>
        <taxon>Cordycipitaceae</taxon>
        <taxon>Cordyceps</taxon>
    </lineage>
</organism>
<dbReference type="OrthoDB" id="4721035at2759"/>
<name>A0A167XJ32_CORFA</name>
<feature type="transmembrane region" description="Helical" evidence="2">
    <location>
        <begin position="232"/>
        <end position="252"/>
    </location>
</feature>
<accession>A0A167XJ32</accession>
<dbReference type="EMBL" id="AZHB01000009">
    <property type="protein sequence ID" value="OAA65033.1"/>
    <property type="molecule type" value="Genomic_DNA"/>
</dbReference>
<comment type="caution">
    <text evidence="3">The sequence shown here is derived from an EMBL/GenBank/DDBJ whole genome shotgun (WGS) entry which is preliminary data.</text>
</comment>
<feature type="region of interest" description="Disordered" evidence="1">
    <location>
        <begin position="189"/>
        <end position="218"/>
    </location>
</feature>
<feature type="compositionally biased region" description="Polar residues" evidence="1">
    <location>
        <begin position="1"/>
        <end position="12"/>
    </location>
</feature>
<keyword evidence="2" id="KW-0812">Transmembrane</keyword>
<evidence type="ECO:0000313" key="4">
    <source>
        <dbReference type="Proteomes" id="UP000076744"/>
    </source>
</evidence>
<dbReference type="AlphaFoldDB" id="A0A167XJ32"/>
<feature type="region of interest" description="Disordered" evidence="1">
    <location>
        <begin position="1"/>
        <end position="47"/>
    </location>
</feature>
<feature type="region of interest" description="Disordered" evidence="1">
    <location>
        <begin position="694"/>
        <end position="715"/>
    </location>
</feature>
<evidence type="ECO:0008006" key="5">
    <source>
        <dbReference type="Google" id="ProtNLM"/>
    </source>
</evidence>
<evidence type="ECO:0000256" key="2">
    <source>
        <dbReference type="SAM" id="Phobius"/>
    </source>
</evidence>
<feature type="transmembrane region" description="Helical" evidence="2">
    <location>
        <begin position="821"/>
        <end position="842"/>
    </location>
</feature>
<dbReference type="GeneID" id="30020735"/>
<keyword evidence="2" id="KW-1133">Transmembrane helix</keyword>
<evidence type="ECO:0000256" key="1">
    <source>
        <dbReference type="SAM" id="MobiDB-lite"/>
    </source>
</evidence>